<evidence type="ECO:0000256" key="6">
    <source>
        <dbReference type="HAMAP-Rule" id="MF_00065"/>
    </source>
</evidence>
<feature type="active site" description="Phosphoserine intermediate" evidence="6">
    <location>
        <position position="94"/>
    </location>
</feature>
<comment type="catalytic activity">
    <reaction evidence="1 6 7">
        <text>adenosine 5'-phosphosulfate + ATP = 3'-phosphoadenylyl sulfate + ADP + H(+)</text>
        <dbReference type="Rhea" id="RHEA:24152"/>
        <dbReference type="ChEBI" id="CHEBI:15378"/>
        <dbReference type="ChEBI" id="CHEBI:30616"/>
        <dbReference type="ChEBI" id="CHEBI:58243"/>
        <dbReference type="ChEBI" id="CHEBI:58339"/>
        <dbReference type="ChEBI" id="CHEBI:456216"/>
        <dbReference type="EC" id="2.7.1.25"/>
    </reaction>
</comment>
<accession>A0ABW1Z9Y8</accession>
<dbReference type="InterPro" id="IPR027417">
    <property type="entry name" value="P-loop_NTPase"/>
</dbReference>
<keyword evidence="3 6" id="KW-0808">Transferase</keyword>
<comment type="function">
    <text evidence="6 7">Catalyzes the synthesis of activated sulfate.</text>
</comment>
<comment type="pathway">
    <text evidence="6 7">Sulfur metabolism; hydrogen sulfide biosynthesis; sulfite from sulfate: step 2/3.</text>
</comment>
<feature type="domain" description="APS kinase" evidence="8">
    <location>
        <begin position="12"/>
        <end position="160"/>
    </location>
</feature>
<dbReference type="InterPro" id="IPR059117">
    <property type="entry name" value="APS_kinase_dom"/>
</dbReference>
<keyword evidence="4 6" id="KW-0547">Nucleotide-binding</keyword>
<dbReference type="NCBIfam" id="TIGR00455">
    <property type="entry name" value="apsK"/>
    <property type="match status" value="1"/>
</dbReference>
<dbReference type="EC" id="2.7.1.25" evidence="2 6"/>
<keyword evidence="6" id="KW-0597">Phosphoprotein</keyword>
<evidence type="ECO:0000256" key="4">
    <source>
        <dbReference type="ARBA" id="ARBA00022741"/>
    </source>
</evidence>
<evidence type="ECO:0000259" key="8">
    <source>
        <dbReference type="Pfam" id="PF01583"/>
    </source>
</evidence>
<evidence type="ECO:0000313" key="10">
    <source>
        <dbReference type="Proteomes" id="UP001596391"/>
    </source>
</evidence>
<evidence type="ECO:0000313" key="9">
    <source>
        <dbReference type="EMBL" id="MFC6646289.1"/>
    </source>
</evidence>
<dbReference type="Gene3D" id="3.40.50.300">
    <property type="entry name" value="P-loop containing nucleotide triphosphate hydrolases"/>
    <property type="match status" value="1"/>
</dbReference>
<keyword evidence="10" id="KW-1185">Reference proteome</keyword>
<evidence type="ECO:0000256" key="3">
    <source>
        <dbReference type="ARBA" id="ARBA00022679"/>
    </source>
</evidence>
<sequence>MQSQSEPGKPRRGMVLWFTGLSASGKTTLSQAVAKALRARGEAATVLDGDAMRQTLSRDLGFSRADRETNMRRLAALAQEHAAQDEIVLVAIISPFRELREQLRRESQASFLEIFVDAPLATCEERDPKGLYQRARSGELARFTGVSDPYEPPTAPDVHCFTAEERVDASAARILKAIENAAR</sequence>
<dbReference type="Proteomes" id="UP001596391">
    <property type="component" value="Unassembled WGS sequence"/>
</dbReference>
<evidence type="ECO:0000256" key="2">
    <source>
        <dbReference type="ARBA" id="ARBA00012121"/>
    </source>
</evidence>
<dbReference type="SUPFAM" id="SSF52540">
    <property type="entry name" value="P-loop containing nucleoside triphosphate hydrolases"/>
    <property type="match status" value="1"/>
</dbReference>
<keyword evidence="6 7" id="KW-0418">Kinase</keyword>
<protein>
    <recommendedName>
        <fullName evidence="2 6">Adenylyl-sulfate kinase</fullName>
        <ecNumber evidence="2 6">2.7.1.25</ecNumber>
    </recommendedName>
    <alternativeName>
        <fullName evidence="6">APS kinase</fullName>
    </alternativeName>
    <alternativeName>
        <fullName evidence="6">ATP adenosine-5'-phosphosulfate 3'-phosphotransferase</fullName>
    </alternativeName>
    <alternativeName>
        <fullName evidence="6">Adenosine-5'-phosphosulfate kinase</fullName>
    </alternativeName>
</protein>
<evidence type="ECO:0000256" key="7">
    <source>
        <dbReference type="RuleBase" id="RU004347"/>
    </source>
</evidence>
<reference evidence="10" key="1">
    <citation type="journal article" date="2019" name="Int. J. Syst. Evol. Microbiol.">
        <title>The Global Catalogue of Microorganisms (GCM) 10K type strain sequencing project: providing services to taxonomists for standard genome sequencing and annotation.</title>
        <authorList>
            <consortium name="The Broad Institute Genomics Platform"/>
            <consortium name="The Broad Institute Genome Sequencing Center for Infectious Disease"/>
            <person name="Wu L."/>
            <person name="Ma J."/>
        </authorList>
    </citation>
    <scope>NUCLEOTIDE SEQUENCE [LARGE SCALE GENOMIC DNA]</scope>
    <source>
        <strain evidence="10">CGMCC 1.16026</strain>
    </source>
</reference>
<comment type="caution">
    <text evidence="9">The sequence shown here is derived from an EMBL/GenBank/DDBJ whole genome shotgun (WGS) entry which is preliminary data.</text>
</comment>
<evidence type="ECO:0000256" key="5">
    <source>
        <dbReference type="ARBA" id="ARBA00022840"/>
    </source>
</evidence>
<comment type="similarity">
    <text evidence="6 7">Belongs to the APS kinase family.</text>
</comment>
<dbReference type="InterPro" id="IPR002891">
    <property type="entry name" value="APS"/>
</dbReference>
<keyword evidence="5 6" id="KW-0067">ATP-binding</keyword>
<dbReference type="InterPro" id="IPR050512">
    <property type="entry name" value="Sulf_AdTrans/APS_kinase"/>
</dbReference>
<dbReference type="Pfam" id="PF01583">
    <property type="entry name" value="APS_kinase"/>
    <property type="match status" value="1"/>
</dbReference>
<dbReference type="EMBL" id="JBHSWI010000001">
    <property type="protein sequence ID" value="MFC6646289.1"/>
    <property type="molecule type" value="Genomic_DNA"/>
</dbReference>
<dbReference type="PANTHER" id="PTHR42700:SF1">
    <property type="entry name" value="SULFATE ADENYLYLTRANSFERASE"/>
    <property type="match status" value="1"/>
</dbReference>
<proteinExistence type="inferred from homology"/>
<dbReference type="CDD" id="cd02027">
    <property type="entry name" value="APSK"/>
    <property type="match status" value="1"/>
</dbReference>
<dbReference type="NCBIfam" id="NF003013">
    <property type="entry name" value="PRK03846.1"/>
    <property type="match status" value="1"/>
</dbReference>
<dbReference type="RefSeq" id="WP_263369976.1">
    <property type="nucleotide sequence ID" value="NZ_JAGSYD010000001.1"/>
</dbReference>
<dbReference type="PANTHER" id="PTHR42700">
    <property type="entry name" value="SULFATE ADENYLYLTRANSFERASE"/>
    <property type="match status" value="1"/>
</dbReference>
<dbReference type="GO" id="GO:0004020">
    <property type="term" value="F:adenylylsulfate kinase activity"/>
    <property type="evidence" value="ECO:0007669"/>
    <property type="project" value="UniProtKB-EC"/>
</dbReference>
<dbReference type="HAMAP" id="MF_00065">
    <property type="entry name" value="Adenylyl_sulf_kinase"/>
    <property type="match status" value="1"/>
</dbReference>
<evidence type="ECO:0000256" key="1">
    <source>
        <dbReference type="ARBA" id="ARBA00001823"/>
    </source>
</evidence>
<name>A0ABW1Z9Y8_9BACT</name>
<organism evidence="9 10">
    <name type="scientific">Granulicella cerasi</name>
    <dbReference type="NCBI Taxonomy" id="741063"/>
    <lineage>
        <taxon>Bacteria</taxon>
        <taxon>Pseudomonadati</taxon>
        <taxon>Acidobacteriota</taxon>
        <taxon>Terriglobia</taxon>
        <taxon>Terriglobales</taxon>
        <taxon>Acidobacteriaceae</taxon>
        <taxon>Granulicella</taxon>
    </lineage>
</organism>
<feature type="binding site" evidence="6">
    <location>
        <begin position="20"/>
        <end position="27"/>
    </location>
    <ligand>
        <name>ATP</name>
        <dbReference type="ChEBI" id="CHEBI:30616"/>
    </ligand>
</feature>
<gene>
    <name evidence="6 9" type="primary">cysC</name>
    <name evidence="9" type="ORF">ACFQBQ_11975</name>
</gene>